<feature type="transmembrane region" description="Helical" evidence="6">
    <location>
        <begin position="488"/>
        <end position="507"/>
    </location>
</feature>
<reference evidence="9" key="1">
    <citation type="submission" date="2013-10" db="EMBL/GenBank/DDBJ databases">
        <title>Genome sequencing of Onchocerca volvulus.</title>
        <authorList>
            <person name="Cotton J."/>
            <person name="Tsai J."/>
            <person name="Stanley E."/>
            <person name="Tracey A."/>
            <person name="Holroyd N."/>
            <person name="Lustigman S."/>
            <person name="Berriman M."/>
        </authorList>
    </citation>
    <scope>NUCLEOTIDE SEQUENCE</scope>
</reference>
<evidence type="ECO:0000256" key="2">
    <source>
        <dbReference type="ARBA" id="ARBA00022692"/>
    </source>
</evidence>
<keyword evidence="3 6" id="KW-1133">Transmembrane helix</keyword>
<dbReference type="PROSITE" id="PS50850">
    <property type="entry name" value="MFS"/>
    <property type="match status" value="1"/>
</dbReference>
<feature type="region of interest" description="Disordered" evidence="5">
    <location>
        <begin position="566"/>
        <end position="586"/>
    </location>
</feature>
<dbReference type="PANTHER" id="PTHR11662:SF53">
    <property type="entry name" value="MAJOR FACILITATOR SUPERFAMILY (MFS) PROFILE DOMAIN-CONTAINING PROTEIN"/>
    <property type="match status" value="1"/>
</dbReference>
<feature type="compositionally biased region" description="Basic and acidic residues" evidence="5">
    <location>
        <begin position="566"/>
        <end position="578"/>
    </location>
</feature>
<feature type="transmembrane region" description="Helical" evidence="6">
    <location>
        <begin position="253"/>
        <end position="277"/>
    </location>
</feature>
<dbReference type="InterPro" id="IPR050382">
    <property type="entry name" value="MFS_Na/Anion_cotransporter"/>
</dbReference>
<feature type="transmembrane region" description="Helical" evidence="6">
    <location>
        <begin position="289"/>
        <end position="308"/>
    </location>
</feature>
<feature type="transmembrane region" description="Helical" evidence="6">
    <location>
        <begin position="356"/>
        <end position="380"/>
    </location>
</feature>
<reference evidence="8" key="2">
    <citation type="submission" date="2022-06" db="UniProtKB">
        <authorList>
            <consortium name="EnsemblMetazoa"/>
        </authorList>
    </citation>
    <scope>IDENTIFICATION</scope>
</reference>
<dbReference type="GO" id="GO:0006820">
    <property type="term" value="P:monoatomic anion transport"/>
    <property type="evidence" value="ECO:0007669"/>
    <property type="project" value="TreeGrafter"/>
</dbReference>
<dbReference type="AlphaFoldDB" id="A0A8R1XRU4"/>
<dbReference type="EnsemblMetazoa" id="OVOC2267.1">
    <property type="protein sequence ID" value="OVOC2267.1"/>
    <property type="gene ID" value="WBGene00239076"/>
</dbReference>
<sequence length="586" mass="64874">MIRIIPTVSEIVTNHVAMEDFAKKSHEILKNQKQSKKSIIYHKIGYFFTMRMMIAVLMSSCLMALSVTTTNLAGSLVCMVIKDDEKMTNLQTKRFQNAMEEGVNSSERILQPCLSNSVPNHEMKLAINDKPDLAYLPRSNANDKQTYIEIRSCYVDERLNWTMLEQGMVLCAQNIGSLFMLIIGPQADRLNGKWTVAVALFVTIISNIILPLLAAKHFIFAIIARILCGIADAFLTPSISSMIVRWFPPKERSFAIGFITGGRQIGSLLILPVAGWVCLKKDTFGGWKFTFYISALIATLMLIVWLIMSADKPSKHFCVKNEEKMYILRKISEESLGKRKERKNTPWKQLLISRPFIVGILAVVCQEYPLVITTTLLPIYMKEVLHLSDIRSTLYSALPLLALWMSKNLTSSLSSYLSTRKTGCCLVGRTSLVKYFNGIGSAGLAIGLLLIPLLKHSVPALIVVCAANAFAGLHTPGVFTALLQIGPAYTGSITGIAFSAGHIANIVNKLTNGLILQSWSGSAGQWKLLYSISAIIAFLPVIFFTLWGSADLQPWAVPKLKESTVSNKEDASNNKKNSELSTNAFC</sequence>
<feature type="transmembrane region" description="Helical" evidence="6">
    <location>
        <begin position="222"/>
        <end position="247"/>
    </location>
</feature>
<comment type="subcellular location">
    <subcellularLocation>
        <location evidence="1">Membrane</location>
        <topology evidence="1">Multi-pass membrane protein</topology>
    </subcellularLocation>
</comment>
<evidence type="ECO:0000256" key="4">
    <source>
        <dbReference type="ARBA" id="ARBA00023136"/>
    </source>
</evidence>
<dbReference type="Proteomes" id="UP000024404">
    <property type="component" value="Unassembled WGS sequence"/>
</dbReference>
<accession>A0A8R1XRU4</accession>
<evidence type="ECO:0000313" key="9">
    <source>
        <dbReference type="Proteomes" id="UP000024404"/>
    </source>
</evidence>
<dbReference type="OMA" id="SSMITRW"/>
<evidence type="ECO:0000256" key="5">
    <source>
        <dbReference type="SAM" id="MobiDB-lite"/>
    </source>
</evidence>
<keyword evidence="4 6" id="KW-0472">Membrane</keyword>
<feature type="transmembrane region" description="Helical" evidence="6">
    <location>
        <begin position="52"/>
        <end position="81"/>
    </location>
</feature>
<dbReference type="GO" id="GO:0022857">
    <property type="term" value="F:transmembrane transporter activity"/>
    <property type="evidence" value="ECO:0007669"/>
    <property type="project" value="InterPro"/>
</dbReference>
<dbReference type="InterPro" id="IPR011701">
    <property type="entry name" value="MFS"/>
</dbReference>
<dbReference type="EMBL" id="CMVM020000073">
    <property type="status" value="NOT_ANNOTATED_CDS"/>
    <property type="molecule type" value="Genomic_DNA"/>
</dbReference>
<keyword evidence="2 6" id="KW-0812">Transmembrane</keyword>
<dbReference type="InterPro" id="IPR020846">
    <property type="entry name" value="MFS_dom"/>
</dbReference>
<dbReference type="GO" id="GO:0016020">
    <property type="term" value="C:membrane"/>
    <property type="evidence" value="ECO:0007669"/>
    <property type="project" value="UniProtKB-SubCell"/>
</dbReference>
<evidence type="ECO:0000256" key="1">
    <source>
        <dbReference type="ARBA" id="ARBA00004141"/>
    </source>
</evidence>
<organism evidence="8 9">
    <name type="scientific">Onchocerca volvulus</name>
    <dbReference type="NCBI Taxonomy" id="6282"/>
    <lineage>
        <taxon>Eukaryota</taxon>
        <taxon>Metazoa</taxon>
        <taxon>Ecdysozoa</taxon>
        <taxon>Nematoda</taxon>
        <taxon>Chromadorea</taxon>
        <taxon>Rhabditida</taxon>
        <taxon>Spirurina</taxon>
        <taxon>Spiruromorpha</taxon>
        <taxon>Filarioidea</taxon>
        <taxon>Onchocercidae</taxon>
        <taxon>Onchocerca</taxon>
    </lineage>
</organism>
<dbReference type="PANTHER" id="PTHR11662">
    <property type="entry name" value="SOLUTE CARRIER FAMILY 17"/>
    <property type="match status" value="1"/>
</dbReference>
<evidence type="ECO:0000256" key="3">
    <source>
        <dbReference type="ARBA" id="ARBA00022989"/>
    </source>
</evidence>
<feature type="transmembrane region" description="Helical" evidence="6">
    <location>
        <begin position="528"/>
        <end position="550"/>
    </location>
</feature>
<evidence type="ECO:0000259" key="7">
    <source>
        <dbReference type="PROSITE" id="PS50850"/>
    </source>
</evidence>
<keyword evidence="9" id="KW-1185">Reference proteome</keyword>
<dbReference type="InterPro" id="IPR036259">
    <property type="entry name" value="MFS_trans_sf"/>
</dbReference>
<proteinExistence type="predicted"/>
<feature type="domain" description="Major facilitator superfamily (MFS) profile" evidence="7">
    <location>
        <begin position="52"/>
        <end position="551"/>
    </location>
</feature>
<dbReference type="FunFam" id="1.20.1250.20:FF:000532">
    <property type="entry name" value="SLC (SoLute Carrier) homolog"/>
    <property type="match status" value="1"/>
</dbReference>
<feature type="transmembrane region" description="Helical" evidence="6">
    <location>
        <begin position="461"/>
        <end position="482"/>
    </location>
</feature>
<name>A0A8R1XRU4_ONCVO</name>
<feature type="transmembrane region" description="Helical" evidence="6">
    <location>
        <begin position="196"/>
        <end position="215"/>
    </location>
</feature>
<evidence type="ECO:0000313" key="8">
    <source>
        <dbReference type="EnsemblMetazoa" id="OVOC2267.1"/>
    </source>
</evidence>
<dbReference type="Pfam" id="PF07690">
    <property type="entry name" value="MFS_1"/>
    <property type="match status" value="1"/>
</dbReference>
<feature type="transmembrane region" description="Helical" evidence="6">
    <location>
        <begin position="435"/>
        <end position="454"/>
    </location>
</feature>
<dbReference type="SUPFAM" id="SSF103473">
    <property type="entry name" value="MFS general substrate transporter"/>
    <property type="match status" value="1"/>
</dbReference>
<protein>
    <submittedName>
        <fullName evidence="8">MFS domain-containing protein</fullName>
    </submittedName>
</protein>
<dbReference type="Gene3D" id="1.20.1250.20">
    <property type="entry name" value="MFS general substrate transporter like domains"/>
    <property type="match status" value="2"/>
</dbReference>
<evidence type="ECO:0000256" key="6">
    <source>
        <dbReference type="SAM" id="Phobius"/>
    </source>
</evidence>